<dbReference type="EMBL" id="GU071086">
    <property type="protein sequence ID" value="ADB03812.1"/>
    <property type="molecule type" value="Genomic_DNA"/>
</dbReference>
<proteinExistence type="predicted"/>
<organismHost>
    <name type="scientific">Acanthamoeba</name>
    <dbReference type="NCBI Taxonomy" id="5754"/>
</organismHost>
<dbReference type="GeneID" id="8746257"/>
<dbReference type="PROSITE" id="PS50181">
    <property type="entry name" value="FBOX"/>
    <property type="match status" value="1"/>
</dbReference>
<reference evidence="2 3" key="1">
    <citation type="journal article" date="2009" name="Proc. Natl. Acad. Sci. U.S.A.">
        <title>Giant Marseillevirus highlights the role of amoebae as a melting pot in emergence of chimeric microorganisms.</title>
        <authorList>
            <person name="Boyer M."/>
            <person name="Yutin N."/>
            <person name="Pagnier I."/>
            <person name="Barrassi L."/>
            <person name="Fournous G."/>
            <person name="Espinosa L."/>
            <person name="Robert C."/>
            <person name="Azza S."/>
            <person name="Sun S."/>
            <person name="Rossmann M.G."/>
            <person name="Suzan-Monti M."/>
            <person name="La Scola B."/>
            <person name="Koonin E.V."/>
            <person name="Raoult D."/>
        </authorList>
    </citation>
    <scope>NUCLEOTIDE SEQUENCE [LARGE SCALE GENOMIC DNA]</scope>
    <source>
        <strain evidence="2 3">T19</strain>
    </source>
</reference>
<dbReference type="InterPro" id="IPR036047">
    <property type="entry name" value="F-box-like_dom_sf"/>
</dbReference>
<protein>
    <submittedName>
        <fullName evidence="2">F-box containing protein</fullName>
    </submittedName>
</protein>
<name>D2XA35_GBMV</name>
<dbReference type="Pfam" id="PF12937">
    <property type="entry name" value="F-box-like"/>
    <property type="match status" value="1"/>
</dbReference>
<gene>
    <name evidence="2" type="ORF">MAR_ORF019</name>
</gene>
<accession>D2XA35</accession>
<dbReference type="KEGG" id="vg:8746257"/>
<evidence type="ECO:0000259" key="1">
    <source>
        <dbReference type="PROSITE" id="PS50181"/>
    </source>
</evidence>
<sequence length="242" mass="28057">MENLPIEMMLSVLEFLELKDIVRFGETCHVWHFFVRENAKRLTRKVSRKLSVFPSFLGEIFGIGDRRSFGFFHIDPLGRLQGVAKISAKTFSFRDGELHGKCKKTSFFGQNDWVKETSHYKDGKLHGLVVKERNDVCETPELVRQTEIWKEGHLISQDIFFQEKQGVDTIFSLCGELECQGQKWDCYKKTTKGEKTVTTIEYVNGKRFVTVDGNLLEGPREKGNPWSHCCEEHQREMPDLVC</sequence>
<dbReference type="RefSeq" id="YP_003406774.1">
    <property type="nucleotide sequence ID" value="NC_013756.1"/>
</dbReference>
<dbReference type="SMART" id="SM00256">
    <property type="entry name" value="FBOX"/>
    <property type="match status" value="1"/>
</dbReference>
<feature type="domain" description="F-box" evidence="1">
    <location>
        <begin position="1"/>
        <end position="46"/>
    </location>
</feature>
<dbReference type="SUPFAM" id="SSF81383">
    <property type="entry name" value="F-box domain"/>
    <property type="match status" value="1"/>
</dbReference>
<dbReference type="OrthoDB" id="31147at10239"/>
<dbReference type="Proteomes" id="UP000029780">
    <property type="component" value="Segment"/>
</dbReference>
<keyword evidence="3" id="KW-1185">Reference proteome</keyword>
<organism evidence="2 3">
    <name type="scientific">Marseillevirus marseillevirus</name>
    <name type="common">GBM</name>
    <dbReference type="NCBI Taxonomy" id="694581"/>
    <lineage>
        <taxon>Viruses</taxon>
        <taxon>Varidnaviria</taxon>
        <taxon>Bamfordvirae</taxon>
        <taxon>Nucleocytoviricota</taxon>
        <taxon>Megaviricetes</taxon>
        <taxon>Pimascovirales</taxon>
        <taxon>Pimascovirales incertae sedis</taxon>
        <taxon>Marseilleviridae</taxon>
        <taxon>Marseillevirus</taxon>
        <taxon>Marseillevirus massiliense</taxon>
    </lineage>
</organism>
<evidence type="ECO:0000313" key="3">
    <source>
        <dbReference type="Proteomes" id="UP000029780"/>
    </source>
</evidence>
<dbReference type="Gene3D" id="1.20.1280.50">
    <property type="match status" value="1"/>
</dbReference>
<evidence type="ECO:0000313" key="2">
    <source>
        <dbReference type="EMBL" id="ADB03812.1"/>
    </source>
</evidence>
<dbReference type="InterPro" id="IPR001810">
    <property type="entry name" value="F-box_dom"/>
</dbReference>